<dbReference type="InterPro" id="IPR037068">
    <property type="entry name" value="DNA_primase_core_N_sf"/>
</dbReference>
<dbReference type="HAMAP" id="MF_00974">
    <property type="entry name" value="DNA_primase_DnaG"/>
    <property type="match status" value="1"/>
</dbReference>
<evidence type="ECO:0000259" key="14">
    <source>
        <dbReference type="PROSITE" id="PS50880"/>
    </source>
</evidence>
<dbReference type="InterPro" id="IPR036977">
    <property type="entry name" value="DNA_primase_Znf_CHC2"/>
</dbReference>
<dbReference type="EMBL" id="CP002156">
    <property type="protein sequence ID" value="ADM10659.1"/>
    <property type="molecule type" value="Genomic_DNA"/>
</dbReference>
<reference evidence="15 16" key="2">
    <citation type="journal article" date="2011" name="J. Bacteriol.">
        <title>Complete genome sequence of strain HTCC2503T of Parvularcula bermudensis, the type species of the order "Parvularculales" in the class Alphaproteobacteria.</title>
        <authorList>
            <person name="Oh H.M."/>
            <person name="Kang I."/>
            <person name="Vergin K.L."/>
            <person name="Kang D."/>
            <person name="Rhee K.H."/>
            <person name="Giovannoni S.J."/>
            <person name="Cho J.C."/>
        </authorList>
    </citation>
    <scope>NUCLEOTIDE SEQUENCE [LARGE SCALE GENOMIC DNA]</scope>
    <source>
        <strain evidence="16">ATCC BAA-594 / HTCC2503 / KCTC 12087</strain>
    </source>
</reference>
<dbReference type="SMART" id="SM00493">
    <property type="entry name" value="TOPRIM"/>
    <property type="match status" value="1"/>
</dbReference>
<keyword evidence="9" id="KW-0460">Magnesium</keyword>
<reference evidence="16" key="1">
    <citation type="submission" date="2010-08" db="EMBL/GenBank/DDBJ databases">
        <title>Genome sequence of Parvularcula bermudensis HTCC2503.</title>
        <authorList>
            <person name="Kang D.-M."/>
            <person name="Oh H.-M."/>
            <person name="Cho J.-C."/>
        </authorList>
    </citation>
    <scope>NUCLEOTIDE SEQUENCE [LARGE SCALE GENOMIC DNA]</scope>
    <source>
        <strain evidence="16">ATCC BAA-594 / HTCC2503 / KCTC 12087</strain>
    </source>
</reference>
<dbReference type="Pfam" id="PF13155">
    <property type="entry name" value="Toprim_2"/>
    <property type="match status" value="1"/>
</dbReference>
<dbReference type="KEGG" id="pbr:PB2503_13109"/>
<comment type="catalytic activity">
    <reaction evidence="12">
        <text>ssDNA + n NTP = ssDNA/pppN(pN)n-1 hybrid + (n-1) diphosphate.</text>
        <dbReference type="EC" id="2.7.7.101"/>
    </reaction>
</comment>
<dbReference type="InterPro" id="IPR034151">
    <property type="entry name" value="TOPRIM_DnaG_bac"/>
</dbReference>
<dbReference type="Gene3D" id="3.40.1360.10">
    <property type="match status" value="1"/>
</dbReference>
<dbReference type="RefSeq" id="WP_013301633.1">
    <property type="nucleotide sequence ID" value="NC_014414.1"/>
</dbReference>
<evidence type="ECO:0000256" key="9">
    <source>
        <dbReference type="ARBA" id="ARBA00022842"/>
    </source>
</evidence>
<comment type="similarity">
    <text evidence="12">Belongs to the DnaG primase family.</text>
</comment>
<keyword evidence="8" id="KW-0862">Zinc</keyword>
<evidence type="ECO:0000256" key="3">
    <source>
        <dbReference type="ARBA" id="ARBA00022679"/>
    </source>
</evidence>
<proteinExistence type="inferred from homology"/>
<accession>E0TGQ0</accession>
<evidence type="ECO:0000256" key="6">
    <source>
        <dbReference type="ARBA" id="ARBA00022723"/>
    </source>
</evidence>
<dbReference type="GO" id="GO:0003677">
    <property type="term" value="F:DNA binding"/>
    <property type="evidence" value="ECO:0007669"/>
    <property type="project" value="UniProtKB-KW"/>
</dbReference>
<dbReference type="GO" id="GO:0008270">
    <property type="term" value="F:zinc ion binding"/>
    <property type="evidence" value="ECO:0007669"/>
    <property type="project" value="UniProtKB-KW"/>
</dbReference>
<dbReference type="PANTHER" id="PTHR30313:SF2">
    <property type="entry name" value="DNA PRIMASE"/>
    <property type="match status" value="1"/>
</dbReference>
<comment type="subunit">
    <text evidence="12">Monomer. Interacts with DnaB.</text>
</comment>
<comment type="function">
    <text evidence="12">RNA polymerase that catalyzes the synthesis of short RNA molecules used as primers for DNA polymerase during DNA replication.</text>
</comment>
<protein>
    <recommendedName>
        <fullName evidence="12">DNA primase</fullName>
        <ecNumber evidence="12">2.7.7.101</ecNumber>
    </recommendedName>
</protein>
<evidence type="ECO:0000256" key="4">
    <source>
        <dbReference type="ARBA" id="ARBA00022695"/>
    </source>
</evidence>
<dbReference type="SMART" id="SM00400">
    <property type="entry name" value="ZnF_CHCC"/>
    <property type="match status" value="1"/>
</dbReference>
<dbReference type="GO" id="GO:0000428">
    <property type="term" value="C:DNA-directed RNA polymerase complex"/>
    <property type="evidence" value="ECO:0007669"/>
    <property type="project" value="UniProtKB-KW"/>
</dbReference>
<keyword evidence="16" id="KW-1185">Reference proteome</keyword>
<dbReference type="Pfam" id="PF01807">
    <property type="entry name" value="Zn_ribbon_DnaG"/>
    <property type="match status" value="1"/>
</dbReference>
<dbReference type="Gene3D" id="3.90.580.10">
    <property type="entry name" value="Zinc finger, CHC2-type domain"/>
    <property type="match status" value="1"/>
</dbReference>
<dbReference type="Proteomes" id="UP000001302">
    <property type="component" value="Chromosome"/>
</dbReference>
<dbReference type="GO" id="GO:0003899">
    <property type="term" value="F:DNA-directed RNA polymerase activity"/>
    <property type="evidence" value="ECO:0007669"/>
    <property type="project" value="UniProtKB-UniRule"/>
</dbReference>
<keyword evidence="4 12" id="KW-0548">Nucleotidyltransferase</keyword>
<dbReference type="Gene3D" id="3.90.980.10">
    <property type="entry name" value="DNA primase, catalytic core, N-terminal domain"/>
    <property type="match status" value="1"/>
</dbReference>
<keyword evidence="1 12" id="KW-0240">DNA-directed RNA polymerase</keyword>
<dbReference type="OrthoDB" id="9803773at2"/>
<feature type="domain" description="Toprim" evidence="14">
    <location>
        <begin position="256"/>
        <end position="337"/>
    </location>
</feature>
<dbReference type="NCBIfam" id="TIGR01391">
    <property type="entry name" value="dnaG"/>
    <property type="match status" value="1"/>
</dbReference>
<dbReference type="InterPro" id="IPR006295">
    <property type="entry name" value="DNA_primase_DnaG"/>
</dbReference>
<dbReference type="PROSITE" id="PS50880">
    <property type="entry name" value="TOPRIM"/>
    <property type="match status" value="1"/>
</dbReference>
<evidence type="ECO:0000256" key="11">
    <source>
        <dbReference type="ARBA" id="ARBA00023163"/>
    </source>
</evidence>
<dbReference type="FunFam" id="3.40.1360.10:FF:000002">
    <property type="entry name" value="DNA primase"/>
    <property type="match status" value="1"/>
</dbReference>
<gene>
    <name evidence="12" type="primary">dnaG</name>
    <name evidence="15" type="ordered locus">PB2503_13109</name>
</gene>
<keyword evidence="2 12" id="KW-0639">Primosome</keyword>
<keyword evidence="7" id="KW-0863">Zinc-finger</keyword>
<organism evidence="15 16">
    <name type="scientific">Parvularcula bermudensis (strain ATCC BAA-594 / HTCC2503 / KCTC 12087)</name>
    <dbReference type="NCBI Taxonomy" id="314260"/>
    <lineage>
        <taxon>Bacteria</taxon>
        <taxon>Pseudomonadati</taxon>
        <taxon>Pseudomonadota</taxon>
        <taxon>Alphaproteobacteria</taxon>
        <taxon>Parvularculales</taxon>
        <taxon>Parvularculaceae</taxon>
        <taxon>Parvularcula</taxon>
    </lineage>
</organism>
<dbReference type="SUPFAM" id="SSF57783">
    <property type="entry name" value="Zinc beta-ribbon"/>
    <property type="match status" value="1"/>
</dbReference>
<dbReference type="CDD" id="cd03364">
    <property type="entry name" value="TOPRIM_DnaG_primases"/>
    <property type="match status" value="1"/>
</dbReference>
<dbReference type="InterPro" id="IPR006171">
    <property type="entry name" value="TOPRIM_dom"/>
</dbReference>
<dbReference type="InterPro" id="IPR030846">
    <property type="entry name" value="DnaG_bac"/>
</dbReference>
<evidence type="ECO:0000256" key="2">
    <source>
        <dbReference type="ARBA" id="ARBA00022515"/>
    </source>
</evidence>
<dbReference type="SUPFAM" id="SSF56731">
    <property type="entry name" value="DNA primase core"/>
    <property type="match status" value="1"/>
</dbReference>
<dbReference type="Pfam" id="PF08275">
    <property type="entry name" value="DNAG_N"/>
    <property type="match status" value="1"/>
</dbReference>
<dbReference type="STRING" id="314260.PB2503_13109"/>
<evidence type="ECO:0000256" key="13">
    <source>
        <dbReference type="SAM" id="MobiDB-lite"/>
    </source>
</evidence>
<dbReference type="InterPro" id="IPR050219">
    <property type="entry name" value="DnaG_primase"/>
</dbReference>
<dbReference type="GO" id="GO:1990077">
    <property type="term" value="C:primosome complex"/>
    <property type="evidence" value="ECO:0007669"/>
    <property type="project" value="UniProtKB-KW"/>
</dbReference>
<feature type="region of interest" description="Disordered" evidence="13">
    <location>
        <begin position="418"/>
        <end position="450"/>
    </location>
</feature>
<dbReference type="PANTHER" id="PTHR30313">
    <property type="entry name" value="DNA PRIMASE"/>
    <property type="match status" value="1"/>
</dbReference>
<evidence type="ECO:0000256" key="8">
    <source>
        <dbReference type="ARBA" id="ARBA00022833"/>
    </source>
</evidence>
<dbReference type="HOGENOM" id="CLU_013501_5_3_5"/>
<evidence type="ECO:0000313" key="15">
    <source>
        <dbReference type="EMBL" id="ADM10659.1"/>
    </source>
</evidence>
<dbReference type="InterPro" id="IPR002694">
    <property type="entry name" value="Znf_CHC2"/>
</dbReference>
<evidence type="ECO:0000256" key="10">
    <source>
        <dbReference type="ARBA" id="ARBA00023125"/>
    </source>
</evidence>
<name>E0TGQ0_PARBH</name>
<dbReference type="eggNOG" id="COG0358">
    <property type="taxonomic scope" value="Bacteria"/>
</dbReference>
<dbReference type="GO" id="GO:0005737">
    <property type="term" value="C:cytoplasm"/>
    <property type="evidence" value="ECO:0007669"/>
    <property type="project" value="TreeGrafter"/>
</dbReference>
<sequence length="625" mass="69348">MTRFTPQFLDEIRARLRASDVIGRTVKLTKEGREFRGLSPFTQEKTPSFFVNDEKGKFFDFSAGKSGDIIGFLMETQNLAFPEAVASLAELAGLDLPKSSPEEEERARSAKGVAEANLEAAKFFREQLTRKPGKHALAYLEQRGVGAAARGAFGLGYAPGDRTALRDTLMEKGFDLSCLVDAGLVIRPDDGEPYDKFRDRVMFPILSRGKVIAFGGRALSRSVSAKYMNSPETVLFHKSATLYGYDRARKKLKDDTPLLLAEGYMDVIALDEAGYAAVAPLGTAVTEAQLGLLWRVCDEPVVCLDGDRAGQKAAFRVIDRALPLLAPGKSLRFAFLPEGKDPDDVLRGDGAKAMAQIVAAARPLAEVLWAHETEAHPQTTPEQVAGFRRHLRDRLAQIQDIDVRRAYQHFFTDKLRAENGAAGPRTGGRPPAAGWRPEGARGRPSSGGFRPFAPPLSVSPALKAVNLNRTDARTVTEALLVLTLVFHPSLFKTCEDEIFALELVDPNLSALLGHLVSFVVECETLDRESLENHISRVEKHQLTFAHWRDHKRLRLERFLRPETDDDQARQGWLNALSKHRFDGELAAEVDEAARSAYRTVDEERLWREVIRHRTRLVNDSKPDGG</sequence>
<keyword evidence="3 12" id="KW-0808">Transferase</keyword>
<feature type="compositionally biased region" description="Low complexity" evidence="13">
    <location>
        <begin position="420"/>
        <end position="437"/>
    </location>
</feature>
<keyword evidence="5 12" id="KW-0235">DNA replication</keyword>
<evidence type="ECO:0000313" key="16">
    <source>
        <dbReference type="Proteomes" id="UP000001302"/>
    </source>
</evidence>
<evidence type="ECO:0000256" key="1">
    <source>
        <dbReference type="ARBA" id="ARBA00022478"/>
    </source>
</evidence>
<evidence type="ECO:0000256" key="12">
    <source>
        <dbReference type="HAMAP-Rule" id="MF_00974"/>
    </source>
</evidence>
<keyword evidence="6" id="KW-0479">Metal-binding</keyword>
<keyword evidence="10 12" id="KW-0238">DNA-binding</keyword>
<evidence type="ECO:0000256" key="5">
    <source>
        <dbReference type="ARBA" id="ARBA00022705"/>
    </source>
</evidence>
<dbReference type="EC" id="2.7.7.101" evidence="12"/>
<dbReference type="AlphaFoldDB" id="E0TGQ0"/>
<evidence type="ECO:0000256" key="7">
    <source>
        <dbReference type="ARBA" id="ARBA00022771"/>
    </source>
</evidence>
<comment type="caution">
    <text evidence="12">Lacks conserved residue(s) required for the propagation of feature annotation.</text>
</comment>
<dbReference type="InterPro" id="IPR013264">
    <property type="entry name" value="DNAG_N"/>
</dbReference>
<keyword evidence="11 12" id="KW-0804">Transcription</keyword>
<dbReference type="GO" id="GO:0006269">
    <property type="term" value="P:DNA replication, synthesis of primer"/>
    <property type="evidence" value="ECO:0007669"/>
    <property type="project" value="UniProtKB-UniRule"/>
</dbReference>